<evidence type="ECO:0000256" key="3">
    <source>
        <dbReference type="ARBA" id="ARBA00022692"/>
    </source>
</evidence>
<comment type="subcellular location">
    <subcellularLocation>
        <location evidence="1">Membrane</location>
        <topology evidence="1">Multi-pass membrane protein</topology>
    </subcellularLocation>
</comment>
<evidence type="ECO:0000259" key="7">
    <source>
        <dbReference type="PROSITE" id="PS50006"/>
    </source>
</evidence>
<dbReference type="Gene3D" id="2.60.200.20">
    <property type="match status" value="1"/>
</dbReference>
<evidence type="ECO:0000313" key="9">
    <source>
        <dbReference type="Proteomes" id="UP001062223"/>
    </source>
</evidence>
<evidence type="ECO:0000256" key="2">
    <source>
        <dbReference type="ARBA" id="ARBA00022553"/>
    </source>
</evidence>
<dbReference type="Proteomes" id="UP001062223">
    <property type="component" value="Chromosome"/>
</dbReference>
<dbReference type="Pfam" id="PF06271">
    <property type="entry name" value="RDD"/>
    <property type="match status" value="1"/>
</dbReference>
<name>A0A9Q9P7I6_9MICO</name>
<dbReference type="SUPFAM" id="SSF49879">
    <property type="entry name" value="SMAD/FHA domain"/>
    <property type="match status" value="1"/>
</dbReference>
<dbReference type="EMBL" id="CP106879">
    <property type="protein sequence ID" value="UYC80283.1"/>
    <property type="molecule type" value="Genomic_DNA"/>
</dbReference>
<dbReference type="InterPro" id="IPR000253">
    <property type="entry name" value="FHA_dom"/>
</dbReference>
<feature type="transmembrane region" description="Helical" evidence="6">
    <location>
        <begin position="74"/>
        <end position="98"/>
    </location>
</feature>
<dbReference type="PROSITE" id="PS50006">
    <property type="entry name" value="FHA_DOMAIN"/>
    <property type="match status" value="1"/>
</dbReference>
<keyword evidence="2" id="KW-0597">Phosphoprotein</keyword>
<evidence type="ECO:0000256" key="4">
    <source>
        <dbReference type="ARBA" id="ARBA00022989"/>
    </source>
</evidence>
<dbReference type="InterPro" id="IPR008984">
    <property type="entry name" value="SMAD_FHA_dom_sf"/>
</dbReference>
<feature type="transmembrane region" description="Helical" evidence="6">
    <location>
        <begin position="104"/>
        <end position="124"/>
    </location>
</feature>
<proteinExistence type="predicted"/>
<keyword evidence="3 6" id="KW-0812">Transmembrane</keyword>
<evidence type="ECO:0000313" key="8">
    <source>
        <dbReference type="EMBL" id="UYC80283.1"/>
    </source>
</evidence>
<keyword evidence="4 6" id="KW-1133">Transmembrane helix</keyword>
<feature type="domain" description="FHA" evidence="7">
    <location>
        <begin position="279"/>
        <end position="330"/>
    </location>
</feature>
<evidence type="ECO:0000256" key="1">
    <source>
        <dbReference type="ARBA" id="ARBA00004141"/>
    </source>
</evidence>
<dbReference type="SMART" id="SM00240">
    <property type="entry name" value="FHA"/>
    <property type="match status" value="1"/>
</dbReference>
<dbReference type="GO" id="GO:0016020">
    <property type="term" value="C:membrane"/>
    <property type="evidence" value="ECO:0007669"/>
    <property type="project" value="UniProtKB-SubCell"/>
</dbReference>
<organism evidence="8 9">
    <name type="scientific">Curtobacterium poinsettiae</name>
    <dbReference type="NCBI Taxonomy" id="159612"/>
    <lineage>
        <taxon>Bacteria</taxon>
        <taxon>Bacillati</taxon>
        <taxon>Actinomycetota</taxon>
        <taxon>Actinomycetes</taxon>
        <taxon>Micrococcales</taxon>
        <taxon>Microbacteriaceae</taxon>
        <taxon>Curtobacterium</taxon>
    </lineage>
</organism>
<dbReference type="CDD" id="cd00060">
    <property type="entry name" value="FHA"/>
    <property type="match status" value="1"/>
</dbReference>
<accession>A0A9Q9P7I6</accession>
<evidence type="ECO:0000256" key="5">
    <source>
        <dbReference type="ARBA" id="ARBA00023136"/>
    </source>
</evidence>
<protein>
    <submittedName>
        <fullName evidence="8">FHA domain-containing protein</fullName>
    </submittedName>
</protein>
<keyword evidence="5 6" id="KW-0472">Membrane</keyword>
<dbReference type="Pfam" id="PF00498">
    <property type="entry name" value="FHA"/>
    <property type="match status" value="1"/>
</dbReference>
<reference evidence="8" key="1">
    <citation type="submission" date="2022-09" db="EMBL/GenBank/DDBJ databases">
        <title>Taxonomy of Curtobacterium flaccumfaciens.</title>
        <authorList>
            <person name="Osdaghi E."/>
            <person name="Taghavi S.M."/>
            <person name="Hamidizade M."/>
            <person name="Abachi H."/>
            <person name="Fazliarab A."/>
            <person name="Baeyen S."/>
            <person name="Portier P."/>
            <person name="Van Vaerenbergh J."/>
            <person name="Jacques M.-A."/>
        </authorList>
    </citation>
    <scope>NUCLEOTIDE SEQUENCE</scope>
    <source>
        <strain evidence="8">AGQB46</strain>
    </source>
</reference>
<evidence type="ECO:0000256" key="6">
    <source>
        <dbReference type="SAM" id="Phobius"/>
    </source>
</evidence>
<sequence length="370" mass="36793">MIVPAEGRWGMSSIVVESVVPVLTCGRCGVATSQGQRFCTDCGALLGRTTGSAEYDALQGVATAPAGSVLLARLVDVVVCLLGGAAGAALLFLARAAVRSSDPVGTGVAGAVAGLVVTTVITVMRASRTGRGPGGLLLGTRVVDVDDALPAGPVRQLTRLGDRRYRRAAGAGSWAAATGTLTASLNRGREPLDPAVPALGTAFGAAASAGVRPGSTPLPGGAVQAGLDATRRAGFGPTPAPGFAAVPAPTEPVADDSVPPDAVVLRFDSGAVHWFGGTCVIGRNPEAEPGVATVAVPDLSRTLSKTHVALVQAGGVVVLRDLGSTNGTSVVRPDASFQDLVPGVDLPVPVGSTVRIGDHAFVVDRVGAAT</sequence>
<dbReference type="InterPro" id="IPR010432">
    <property type="entry name" value="RDD"/>
</dbReference>
<dbReference type="KEGG" id="cpoi:OE229_14265"/>
<dbReference type="RefSeq" id="WP_262138588.1">
    <property type="nucleotide sequence ID" value="NZ_CP106879.1"/>
</dbReference>
<gene>
    <name evidence="8" type="ORF">OE229_14265</name>
</gene>
<dbReference type="AlphaFoldDB" id="A0A9Q9P7I6"/>